<evidence type="ECO:0000313" key="1">
    <source>
        <dbReference type="EMBL" id="THU32910.1"/>
    </source>
</evidence>
<keyword evidence="2" id="KW-1185">Reference proteome</keyword>
<sequence>MLHAIINASSADLFNSTFEESNKDNPYYLFSKHLANNIRNLTTLQFAQQTMFVKLSEFVLSLFPFLVTSTRFVKRANDISFVMADIFKNGLSCTGPEFNIDYSKVLVSQGNLPGGILVHVKASLSTIHFTWEHYKCSRTGQGSDKAILVAYCEALNKCIYTTWGARRQDEEAILEVPQFHGHTVQTWLSFISADGKQISKSTYTGAVKLSDYTGALYVT</sequence>
<dbReference type="EMBL" id="STFF01000010">
    <property type="protein sequence ID" value="THU32910.1"/>
    <property type="molecule type" value="Genomic_DNA"/>
</dbReference>
<reference evidence="1 2" key="1">
    <citation type="submission" date="2019-04" db="EMBL/GenBank/DDBJ databases">
        <title>Niastella caeni sp. nov., isolated from activated sludge.</title>
        <authorList>
            <person name="Sheng M."/>
        </authorList>
    </citation>
    <scope>NUCLEOTIDE SEQUENCE [LARGE SCALE GENOMIC DNA]</scope>
    <source>
        <strain evidence="1 2">HX-2-15</strain>
    </source>
</reference>
<comment type="caution">
    <text evidence="1">The sequence shown here is derived from an EMBL/GenBank/DDBJ whole genome shotgun (WGS) entry which is preliminary data.</text>
</comment>
<evidence type="ECO:0000313" key="2">
    <source>
        <dbReference type="Proteomes" id="UP000306918"/>
    </source>
</evidence>
<dbReference type="AlphaFoldDB" id="A0A4S8HD08"/>
<organism evidence="1 2">
    <name type="scientific">Niastella caeni</name>
    <dbReference type="NCBI Taxonomy" id="2569763"/>
    <lineage>
        <taxon>Bacteria</taxon>
        <taxon>Pseudomonadati</taxon>
        <taxon>Bacteroidota</taxon>
        <taxon>Chitinophagia</taxon>
        <taxon>Chitinophagales</taxon>
        <taxon>Chitinophagaceae</taxon>
        <taxon>Niastella</taxon>
    </lineage>
</organism>
<dbReference type="Pfam" id="PF19781">
    <property type="entry name" value="DUF6266"/>
    <property type="match status" value="1"/>
</dbReference>
<dbReference type="InterPro" id="IPR046233">
    <property type="entry name" value="DUF6266"/>
</dbReference>
<dbReference type="Proteomes" id="UP000306918">
    <property type="component" value="Unassembled WGS sequence"/>
</dbReference>
<accession>A0A4S8HD08</accession>
<gene>
    <name evidence="1" type="ORF">FAM09_26020</name>
</gene>
<name>A0A4S8HD08_9BACT</name>
<dbReference type="RefSeq" id="WP_136580102.1">
    <property type="nucleotide sequence ID" value="NZ_STFF01000010.1"/>
</dbReference>
<dbReference type="OrthoDB" id="821958at2"/>
<protein>
    <submittedName>
        <fullName evidence="1">Uncharacterized protein</fullName>
    </submittedName>
</protein>
<proteinExistence type="predicted"/>